<organism evidence="1 2">
    <name type="scientific">Brachionus plicatilis</name>
    <name type="common">Marine rotifer</name>
    <name type="synonym">Brachionus muelleri</name>
    <dbReference type="NCBI Taxonomy" id="10195"/>
    <lineage>
        <taxon>Eukaryota</taxon>
        <taxon>Metazoa</taxon>
        <taxon>Spiralia</taxon>
        <taxon>Gnathifera</taxon>
        <taxon>Rotifera</taxon>
        <taxon>Eurotatoria</taxon>
        <taxon>Monogononta</taxon>
        <taxon>Pseudotrocha</taxon>
        <taxon>Ploima</taxon>
        <taxon>Brachionidae</taxon>
        <taxon>Brachionus</taxon>
    </lineage>
</organism>
<proteinExistence type="predicted"/>
<dbReference type="EMBL" id="REGN01000630">
    <property type="protein sequence ID" value="RNA40575.1"/>
    <property type="molecule type" value="Genomic_DNA"/>
</dbReference>
<evidence type="ECO:0000313" key="2">
    <source>
        <dbReference type="Proteomes" id="UP000276133"/>
    </source>
</evidence>
<comment type="caution">
    <text evidence="1">The sequence shown here is derived from an EMBL/GenBank/DDBJ whole genome shotgun (WGS) entry which is preliminary data.</text>
</comment>
<dbReference type="AlphaFoldDB" id="A0A3M7SY19"/>
<reference evidence="1 2" key="1">
    <citation type="journal article" date="2018" name="Sci. Rep.">
        <title>Genomic signatures of local adaptation to the degree of environmental predictability in rotifers.</title>
        <authorList>
            <person name="Franch-Gras L."/>
            <person name="Hahn C."/>
            <person name="Garcia-Roger E.M."/>
            <person name="Carmona M.J."/>
            <person name="Serra M."/>
            <person name="Gomez A."/>
        </authorList>
    </citation>
    <scope>NUCLEOTIDE SEQUENCE [LARGE SCALE GENOMIC DNA]</scope>
    <source>
        <strain evidence="1">HYR1</strain>
    </source>
</reference>
<dbReference type="Proteomes" id="UP000276133">
    <property type="component" value="Unassembled WGS sequence"/>
</dbReference>
<keyword evidence="2" id="KW-1185">Reference proteome</keyword>
<name>A0A3M7SY19_BRAPC</name>
<gene>
    <name evidence="1" type="ORF">BpHYR1_004152</name>
</gene>
<sequence length="104" mass="12264">MKWKAPLMQRMLTQFFQLQNVSNVELTLKKCDLNLGRVKNYDRTLIFEVKTMRILKTQKRTEPNKTGLNVALMNFSMEINVKFSALISRTNLIDGFRSFLNQFD</sequence>
<accession>A0A3M7SY19</accession>
<protein>
    <submittedName>
        <fullName evidence="1">Uncharacterized protein</fullName>
    </submittedName>
</protein>
<evidence type="ECO:0000313" key="1">
    <source>
        <dbReference type="EMBL" id="RNA40575.1"/>
    </source>
</evidence>